<dbReference type="GO" id="GO:0003677">
    <property type="term" value="F:DNA binding"/>
    <property type="evidence" value="ECO:0007669"/>
    <property type="project" value="InterPro"/>
</dbReference>
<protein>
    <recommendedName>
        <fullName evidence="5">Ndc10 domain-containing protein</fullName>
    </recommendedName>
</protein>
<feature type="chain" id="PRO_5007898956" description="Ndc10 domain-containing protein" evidence="2">
    <location>
        <begin position="20"/>
        <end position="89"/>
    </location>
</feature>
<accession>A0A168M4U8</accession>
<evidence type="ECO:0008006" key="5">
    <source>
        <dbReference type="Google" id="ProtNLM"/>
    </source>
</evidence>
<organism evidence="3">
    <name type="scientific">Absidia glauca</name>
    <name type="common">Pin mould</name>
    <dbReference type="NCBI Taxonomy" id="4829"/>
    <lineage>
        <taxon>Eukaryota</taxon>
        <taxon>Fungi</taxon>
        <taxon>Fungi incertae sedis</taxon>
        <taxon>Mucoromycota</taxon>
        <taxon>Mucoromycotina</taxon>
        <taxon>Mucoromycetes</taxon>
        <taxon>Mucorales</taxon>
        <taxon>Cunninghamellaceae</taxon>
        <taxon>Absidia</taxon>
    </lineage>
</organism>
<name>A0A168M4U8_ABSGL</name>
<gene>
    <name evidence="3" type="primary">ABSGL_03477.1 scaffold 4609</name>
</gene>
<dbReference type="InterPro" id="IPR038279">
    <property type="entry name" value="Ndc10_dom2_sf"/>
</dbReference>
<keyword evidence="4" id="KW-1185">Reference proteome</keyword>
<keyword evidence="2" id="KW-0732">Signal</keyword>
<proteinExistence type="predicted"/>
<keyword evidence="1" id="KW-0812">Transmembrane</keyword>
<evidence type="ECO:0000256" key="2">
    <source>
        <dbReference type="SAM" id="SignalP"/>
    </source>
</evidence>
<feature type="transmembrane region" description="Helical" evidence="1">
    <location>
        <begin position="43"/>
        <end position="62"/>
    </location>
</feature>
<dbReference type="Proteomes" id="UP000078561">
    <property type="component" value="Unassembled WGS sequence"/>
</dbReference>
<evidence type="ECO:0000256" key="1">
    <source>
        <dbReference type="SAM" id="Phobius"/>
    </source>
</evidence>
<dbReference type="EMBL" id="LT552047">
    <property type="protein sequence ID" value="SAL97950.1"/>
    <property type="molecule type" value="Genomic_DNA"/>
</dbReference>
<keyword evidence="1" id="KW-0472">Membrane</keyword>
<feature type="signal peptide" evidence="2">
    <location>
        <begin position="1"/>
        <end position="19"/>
    </location>
</feature>
<evidence type="ECO:0000313" key="4">
    <source>
        <dbReference type="Proteomes" id="UP000078561"/>
    </source>
</evidence>
<sequence>MVDPLTLLVPLLTHLPASARSSPRSTNGMTDWRQKNSALTTTILFNLHTVAANAFVQVVMMLRKTFIQDSVFMMELPPLPSHLATFDLL</sequence>
<evidence type="ECO:0000313" key="3">
    <source>
        <dbReference type="EMBL" id="SAL97950.1"/>
    </source>
</evidence>
<dbReference type="AlphaFoldDB" id="A0A168M4U8"/>
<reference evidence="3" key="1">
    <citation type="submission" date="2016-04" db="EMBL/GenBank/DDBJ databases">
        <authorList>
            <person name="Evans L.H."/>
            <person name="Alamgir A."/>
            <person name="Owens N."/>
            <person name="Weber N.D."/>
            <person name="Virtaneva K."/>
            <person name="Barbian K."/>
            <person name="Babar A."/>
            <person name="Rosenke K."/>
        </authorList>
    </citation>
    <scope>NUCLEOTIDE SEQUENCE [LARGE SCALE GENOMIC DNA]</scope>
    <source>
        <strain evidence="3">CBS 101.48</strain>
    </source>
</reference>
<keyword evidence="1" id="KW-1133">Transmembrane helix</keyword>
<dbReference type="Gene3D" id="1.10.443.20">
    <property type="entry name" value="Centromere DNA-binding protein complex CBF3 subunit, domain 2"/>
    <property type="match status" value="1"/>
</dbReference>
<dbReference type="InParanoid" id="A0A168M4U8"/>